<evidence type="ECO:0000256" key="1">
    <source>
        <dbReference type="SAM" id="Phobius"/>
    </source>
</evidence>
<keyword evidence="1" id="KW-0472">Membrane</keyword>
<name>A0AAV4V602_CAEEX</name>
<sequence>MTSPSTHEGRVPPITSYDVPLLITVKRHLFFIDAKLDLRAFYLEASPRFLTGDDDARENKSFCKESFHKKGEVERCIESYIFQDAVKTAAAHACCSLDMRFLLQTFILLPPLNLIDGFRDSKWQPYREISRQTKTKSVARVKKRIPFTISAVKYASLLTILIYFGFLWMGQLKKR</sequence>
<dbReference type="Proteomes" id="UP001054945">
    <property type="component" value="Unassembled WGS sequence"/>
</dbReference>
<organism evidence="2 3">
    <name type="scientific">Caerostris extrusa</name>
    <name type="common">Bark spider</name>
    <name type="synonym">Caerostris bankana</name>
    <dbReference type="NCBI Taxonomy" id="172846"/>
    <lineage>
        <taxon>Eukaryota</taxon>
        <taxon>Metazoa</taxon>
        <taxon>Ecdysozoa</taxon>
        <taxon>Arthropoda</taxon>
        <taxon>Chelicerata</taxon>
        <taxon>Arachnida</taxon>
        <taxon>Araneae</taxon>
        <taxon>Araneomorphae</taxon>
        <taxon>Entelegynae</taxon>
        <taxon>Araneoidea</taxon>
        <taxon>Araneidae</taxon>
        <taxon>Caerostris</taxon>
    </lineage>
</organism>
<protein>
    <submittedName>
        <fullName evidence="2">Uncharacterized protein</fullName>
    </submittedName>
</protein>
<keyword evidence="3" id="KW-1185">Reference proteome</keyword>
<gene>
    <name evidence="2" type="ORF">CEXT_133841</name>
</gene>
<keyword evidence="1" id="KW-1133">Transmembrane helix</keyword>
<feature type="transmembrane region" description="Helical" evidence="1">
    <location>
        <begin position="151"/>
        <end position="169"/>
    </location>
</feature>
<dbReference type="EMBL" id="BPLR01014023">
    <property type="protein sequence ID" value="GIY65736.1"/>
    <property type="molecule type" value="Genomic_DNA"/>
</dbReference>
<comment type="caution">
    <text evidence="2">The sequence shown here is derived from an EMBL/GenBank/DDBJ whole genome shotgun (WGS) entry which is preliminary data.</text>
</comment>
<reference evidence="2 3" key="1">
    <citation type="submission" date="2021-06" db="EMBL/GenBank/DDBJ databases">
        <title>Caerostris extrusa draft genome.</title>
        <authorList>
            <person name="Kono N."/>
            <person name="Arakawa K."/>
        </authorList>
    </citation>
    <scope>NUCLEOTIDE SEQUENCE [LARGE SCALE GENOMIC DNA]</scope>
</reference>
<keyword evidence="1" id="KW-0812">Transmembrane</keyword>
<evidence type="ECO:0000313" key="3">
    <source>
        <dbReference type="Proteomes" id="UP001054945"/>
    </source>
</evidence>
<dbReference type="AlphaFoldDB" id="A0AAV4V602"/>
<accession>A0AAV4V602</accession>
<proteinExistence type="predicted"/>
<evidence type="ECO:0000313" key="2">
    <source>
        <dbReference type="EMBL" id="GIY65736.1"/>
    </source>
</evidence>